<dbReference type="Pfam" id="PF04134">
    <property type="entry name" value="DCC1-like"/>
    <property type="match status" value="1"/>
</dbReference>
<accession>A0ABM5Z1K8</accession>
<evidence type="ECO:0000313" key="2">
    <source>
        <dbReference type="Proteomes" id="UP000074914"/>
    </source>
</evidence>
<keyword evidence="2" id="KW-1185">Reference proteome</keyword>
<dbReference type="PANTHER" id="PTHR33639:SF2">
    <property type="entry name" value="DUF393 DOMAIN-CONTAINING PROTEIN"/>
    <property type="match status" value="1"/>
</dbReference>
<gene>
    <name evidence="1" type="ORF">CPter291_0586</name>
</gene>
<evidence type="ECO:0008006" key="3">
    <source>
        <dbReference type="Google" id="ProtNLM"/>
    </source>
</evidence>
<dbReference type="InterPro" id="IPR007263">
    <property type="entry name" value="DCC1-like"/>
</dbReference>
<dbReference type="EMBL" id="CP013236">
    <property type="protein sequence ID" value="AMP12872.1"/>
    <property type="molecule type" value="Genomic_DNA"/>
</dbReference>
<organism evidence="1 2">
    <name type="scientific">Collimonas pratensis</name>
    <dbReference type="NCBI Taxonomy" id="279113"/>
    <lineage>
        <taxon>Bacteria</taxon>
        <taxon>Pseudomonadati</taxon>
        <taxon>Pseudomonadota</taxon>
        <taxon>Betaproteobacteria</taxon>
        <taxon>Burkholderiales</taxon>
        <taxon>Oxalobacteraceae</taxon>
        <taxon>Collimonas</taxon>
    </lineage>
</organism>
<protein>
    <recommendedName>
        <fullName evidence="3">Thiol-disulfide oxidoreductase DCC family protein</fullName>
    </recommendedName>
</protein>
<proteinExistence type="predicted"/>
<evidence type="ECO:0000313" key="1">
    <source>
        <dbReference type="EMBL" id="AMP12872.1"/>
    </source>
</evidence>
<dbReference type="RefSeq" id="WP_062111841.1">
    <property type="nucleotide sequence ID" value="NZ_CP013236.1"/>
</dbReference>
<sequence>MIIVFDAHCLLCSAWVQFLLKHDRRRVFRFASMQSEAGAALLAQAGLSVTRLETLLLVDGARSWQHTAAIFRVLDRLGFPWKLAWIMWPLPAFMRDAAYRWCARNRYRLFGRSDACFLPAAEDRLRFIDSKVDALNP</sequence>
<dbReference type="PANTHER" id="PTHR33639">
    <property type="entry name" value="THIOL-DISULFIDE OXIDOREDUCTASE DCC"/>
    <property type="match status" value="1"/>
</dbReference>
<name>A0ABM5Z1K8_9BURK</name>
<dbReference type="Proteomes" id="UP000074914">
    <property type="component" value="Chromosome"/>
</dbReference>
<reference evidence="1 2" key="1">
    <citation type="submission" date="2015-11" db="EMBL/GenBank/DDBJ databases">
        <title>Exploring the genomic traits of fungus-feeding bacterial genus Collimonas.</title>
        <authorList>
            <person name="Song C."/>
            <person name="Schmidt R."/>
            <person name="de Jager V."/>
            <person name="Krzyzanowska D."/>
            <person name="Jongedijk E."/>
            <person name="Cankar K."/>
            <person name="Beekwilder J."/>
            <person name="van Veen A."/>
            <person name="de Boer W."/>
            <person name="van Veen J.A."/>
            <person name="Garbeva P."/>
        </authorList>
    </citation>
    <scope>NUCLEOTIDE SEQUENCE [LARGE SCALE GENOMIC DNA]</scope>
    <source>
        <strain evidence="1 2">Ter291</strain>
    </source>
</reference>
<dbReference type="InterPro" id="IPR052927">
    <property type="entry name" value="DCC_oxidoreductase"/>
</dbReference>